<reference evidence="2" key="2">
    <citation type="submission" date="2020-09" db="EMBL/GenBank/DDBJ databases">
        <authorList>
            <person name="Sun Q."/>
            <person name="Zhou Y."/>
        </authorList>
    </citation>
    <scope>NUCLEOTIDE SEQUENCE</scope>
    <source>
        <strain evidence="2">CGMCC 1.15179</strain>
    </source>
</reference>
<keyword evidence="1" id="KW-1133">Transmembrane helix</keyword>
<reference evidence="2" key="1">
    <citation type="journal article" date="2014" name="Int. J. Syst. Evol. Microbiol.">
        <title>Complete genome sequence of Corynebacterium casei LMG S-19264T (=DSM 44701T), isolated from a smear-ripened cheese.</title>
        <authorList>
            <consortium name="US DOE Joint Genome Institute (JGI-PGF)"/>
            <person name="Walter F."/>
            <person name="Albersmeier A."/>
            <person name="Kalinowski J."/>
            <person name="Ruckert C."/>
        </authorList>
    </citation>
    <scope>NUCLEOTIDE SEQUENCE</scope>
    <source>
        <strain evidence="2">CGMCC 1.15179</strain>
    </source>
</reference>
<gene>
    <name evidence="2" type="ORF">GCM10011571_33530</name>
</gene>
<feature type="transmembrane region" description="Helical" evidence="1">
    <location>
        <begin position="53"/>
        <end position="76"/>
    </location>
</feature>
<feature type="transmembrane region" description="Helical" evidence="1">
    <location>
        <begin position="20"/>
        <end position="41"/>
    </location>
</feature>
<sequence length="105" mass="12378">MKKLSPQQFQKLHEARKKEWKALFPWFVSQMGMLLFFGLAMVELIDKTLSQGILLLSTVFYIVIGTLLFFVGLWTVHKAKKSGDLPSDYRYTNLFFKKYDHQKNL</sequence>
<organism evidence="2 3">
    <name type="scientific">Marinithermofilum abyssi</name>
    <dbReference type="NCBI Taxonomy" id="1571185"/>
    <lineage>
        <taxon>Bacteria</taxon>
        <taxon>Bacillati</taxon>
        <taxon>Bacillota</taxon>
        <taxon>Bacilli</taxon>
        <taxon>Bacillales</taxon>
        <taxon>Thermoactinomycetaceae</taxon>
        <taxon>Marinithermofilum</taxon>
    </lineage>
</organism>
<name>A0A8J2VLU3_9BACL</name>
<comment type="caution">
    <text evidence="2">The sequence shown here is derived from an EMBL/GenBank/DDBJ whole genome shotgun (WGS) entry which is preliminary data.</text>
</comment>
<keyword evidence="3" id="KW-1185">Reference proteome</keyword>
<protein>
    <submittedName>
        <fullName evidence="2">Uncharacterized protein</fullName>
    </submittedName>
</protein>
<dbReference type="Proteomes" id="UP000625210">
    <property type="component" value="Unassembled WGS sequence"/>
</dbReference>
<dbReference type="AlphaFoldDB" id="A0A8J2VLU3"/>
<evidence type="ECO:0000313" key="3">
    <source>
        <dbReference type="Proteomes" id="UP000625210"/>
    </source>
</evidence>
<keyword evidence="1" id="KW-0812">Transmembrane</keyword>
<dbReference type="EMBL" id="BMHQ01000018">
    <property type="protein sequence ID" value="GGE28709.1"/>
    <property type="molecule type" value="Genomic_DNA"/>
</dbReference>
<accession>A0A8J2VLU3</accession>
<proteinExistence type="predicted"/>
<evidence type="ECO:0000256" key="1">
    <source>
        <dbReference type="SAM" id="Phobius"/>
    </source>
</evidence>
<evidence type="ECO:0000313" key="2">
    <source>
        <dbReference type="EMBL" id="GGE28709.1"/>
    </source>
</evidence>
<keyword evidence="1" id="KW-0472">Membrane</keyword>
<dbReference type="RefSeq" id="WP_188649030.1">
    <property type="nucleotide sequence ID" value="NZ_BMHQ01000018.1"/>
</dbReference>